<reference evidence="2 3" key="1">
    <citation type="submission" date="2019-11" db="EMBL/GenBank/DDBJ databases">
        <title>Escherichia alba sp. nov. isolated from the gut of plastic-eating superworms Zophobas atratus.</title>
        <authorList>
            <person name="Yang Y."/>
        </authorList>
    </citation>
    <scope>NUCLEOTIDE SEQUENCE [LARGE SCALE GENOMIC DNA]</scope>
    <source>
        <strain evidence="3">BIT-B35</strain>
    </source>
</reference>
<comment type="caution">
    <text evidence="2">The sequence shown here is derived from an EMBL/GenBank/DDBJ whole genome shotgun (WGS) entry which is preliminary data.</text>
</comment>
<name>A0A6L6IL89_9ENTR</name>
<evidence type="ECO:0000313" key="3">
    <source>
        <dbReference type="Proteomes" id="UP000477739"/>
    </source>
</evidence>
<sequence length="128" mass="14036">MKYLIYILILIVSGCAGTHPTVLPEKNNLKVATVNHKYRDVIDLKGGAVNESSVSVSITPNGSGLVWDPEEVKYGFGGEDGINKDYHRIIITGIPKKSGDYSVTVSGFTLGTMHSGKDFYKKYKIKIK</sequence>
<evidence type="ECO:0000313" key="2">
    <source>
        <dbReference type="EMBL" id="MTH47611.1"/>
    </source>
</evidence>
<dbReference type="AlphaFoldDB" id="A0A6L6IL89"/>
<feature type="chain" id="PRO_5026674411" evidence="1">
    <location>
        <begin position="19"/>
        <end position="128"/>
    </location>
</feature>
<dbReference type="EMBL" id="WMJZ01000021">
    <property type="protein sequence ID" value="MTH47611.1"/>
    <property type="molecule type" value="Genomic_DNA"/>
</dbReference>
<keyword evidence="1" id="KW-0732">Signal</keyword>
<accession>A0A6L6IL89</accession>
<feature type="signal peptide" evidence="1">
    <location>
        <begin position="1"/>
        <end position="18"/>
    </location>
</feature>
<organism evidence="2 3">
    <name type="scientific">Intestinirhabdus alba</name>
    <dbReference type="NCBI Taxonomy" id="2899544"/>
    <lineage>
        <taxon>Bacteria</taxon>
        <taxon>Pseudomonadati</taxon>
        <taxon>Pseudomonadota</taxon>
        <taxon>Gammaproteobacteria</taxon>
        <taxon>Enterobacterales</taxon>
        <taxon>Enterobacteriaceae</taxon>
        <taxon>Intestinirhabdus</taxon>
    </lineage>
</organism>
<proteinExistence type="predicted"/>
<dbReference type="OrthoDB" id="6636547at2"/>
<keyword evidence="3" id="KW-1185">Reference proteome</keyword>
<protein>
    <submittedName>
        <fullName evidence="2">Uncharacterized protein</fullName>
    </submittedName>
</protein>
<dbReference type="PROSITE" id="PS51257">
    <property type="entry name" value="PROKAR_LIPOPROTEIN"/>
    <property type="match status" value="1"/>
</dbReference>
<dbReference type="Proteomes" id="UP000477739">
    <property type="component" value="Unassembled WGS sequence"/>
</dbReference>
<gene>
    <name evidence="2" type="ORF">GJV78_15370</name>
</gene>
<dbReference type="RefSeq" id="WP_155109139.1">
    <property type="nucleotide sequence ID" value="NZ_WMJZ01000021.1"/>
</dbReference>
<evidence type="ECO:0000256" key="1">
    <source>
        <dbReference type="SAM" id="SignalP"/>
    </source>
</evidence>